<dbReference type="InterPro" id="IPR001403">
    <property type="entry name" value="Parvovirus_coat"/>
</dbReference>
<evidence type="ECO:0000256" key="5">
    <source>
        <dbReference type="ARBA" id="ARBA00022561"/>
    </source>
</evidence>
<dbReference type="InterPro" id="IPR036952">
    <property type="entry name" value="VP1/VP2"/>
</dbReference>
<evidence type="ECO:0000256" key="11">
    <source>
        <dbReference type="ARBA" id="ARBA00022844"/>
    </source>
</evidence>
<evidence type="ECO:0000256" key="10">
    <source>
        <dbReference type="ARBA" id="ARBA00022804"/>
    </source>
</evidence>
<feature type="region of interest" description="Disordered" evidence="15">
    <location>
        <begin position="1"/>
        <end position="39"/>
    </location>
</feature>
<feature type="compositionally biased region" description="Basic residues" evidence="15">
    <location>
        <begin position="1"/>
        <end position="10"/>
    </location>
</feature>
<feature type="domain" description="Phospholipase A2-like" evidence="17">
    <location>
        <begin position="10"/>
        <end position="89"/>
    </location>
</feature>
<evidence type="ECO:0000256" key="6">
    <source>
        <dbReference type="ARBA" id="ARBA00022570"/>
    </source>
</evidence>
<feature type="domain" description="Coat protein VP1/VP2 Parvovirus" evidence="16">
    <location>
        <begin position="174"/>
        <end position="701"/>
    </location>
</feature>
<dbReference type="Pfam" id="PF00740">
    <property type="entry name" value="VP1_2"/>
    <property type="match status" value="1"/>
</dbReference>
<dbReference type="Gene3D" id="2.170.30.10">
    <property type="entry name" value="Parvovirus coat protein VP1/VP2"/>
    <property type="match status" value="1"/>
</dbReference>
<feature type="compositionally biased region" description="Low complexity" evidence="15">
    <location>
        <begin position="132"/>
        <end position="142"/>
    </location>
</feature>
<protein>
    <recommendedName>
        <fullName evidence="3">Capsid protein VP1</fullName>
    </recommendedName>
    <alternativeName>
        <fullName evidence="14">Coat protein VP1</fullName>
    </alternativeName>
</protein>
<dbReference type="Proteomes" id="UP000100475">
    <property type="component" value="Genome"/>
</dbReference>
<evidence type="ECO:0000256" key="9">
    <source>
        <dbReference type="ARBA" id="ARBA00022648"/>
    </source>
</evidence>
<dbReference type="GO" id="GO:0140267">
    <property type="term" value="P:symbiont entry into host cell via permeabilization of host membrane"/>
    <property type="evidence" value="ECO:0007669"/>
    <property type="project" value="UniProtKB-KW"/>
</dbReference>
<comment type="subcellular location">
    <subcellularLocation>
        <location evidence="1">Virion</location>
    </subcellularLocation>
</comment>
<evidence type="ECO:0000256" key="2">
    <source>
        <dbReference type="ARBA" id="ARBA00005398"/>
    </source>
</evidence>
<dbReference type="EMBL" id="DQ196317">
    <property type="protein sequence ID" value="ABB01354.1"/>
    <property type="molecule type" value="Genomic_DNA"/>
</dbReference>
<evidence type="ECO:0000256" key="13">
    <source>
        <dbReference type="ARBA" id="ARBA00023296"/>
    </source>
</evidence>
<accession>Q1AE16</accession>
<comment type="similarity">
    <text evidence="2">Belongs to the parvoviridae capsid protein family.</text>
</comment>
<evidence type="ECO:0000256" key="8">
    <source>
        <dbReference type="ARBA" id="ARBA00022595"/>
    </source>
</evidence>
<feature type="region of interest" description="Disordered" evidence="15">
    <location>
        <begin position="95"/>
        <end position="115"/>
    </location>
</feature>
<dbReference type="InterPro" id="IPR016184">
    <property type="entry name" value="Capsid/spike_ssDNA_virus"/>
</dbReference>
<dbReference type="SUPFAM" id="SSF88645">
    <property type="entry name" value="ssDNA viruses"/>
    <property type="match status" value="1"/>
</dbReference>
<dbReference type="GO" id="GO:0039615">
    <property type="term" value="C:T=1 icosahedral viral capsid"/>
    <property type="evidence" value="ECO:0007669"/>
    <property type="project" value="UniProtKB-KW"/>
</dbReference>
<keyword evidence="5" id="KW-0167">Capsid protein</keyword>
<dbReference type="Pfam" id="PF08398">
    <property type="entry name" value="Phospholip_A2_4"/>
    <property type="match status" value="1"/>
</dbReference>
<evidence type="ECO:0000256" key="15">
    <source>
        <dbReference type="SAM" id="MobiDB-lite"/>
    </source>
</evidence>
<evidence type="ECO:0000256" key="7">
    <source>
        <dbReference type="ARBA" id="ARBA00022581"/>
    </source>
</evidence>
<organism evidence="18 19">
    <name type="scientific">Murine minute virus</name>
    <name type="common">MVM</name>
    <name type="synonym">Murine parvovirus</name>
    <dbReference type="NCBI Taxonomy" id="10794"/>
    <lineage>
        <taxon>Viruses</taxon>
        <taxon>Monodnaviria</taxon>
        <taxon>Shotokuvirae</taxon>
        <taxon>Cossaviricota</taxon>
        <taxon>Quintoviricetes</taxon>
        <taxon>Piccovirales</taxon>
        <taxon>Parvoviridae</taxon>
        <taxon>Parvovirinae</taxon>
        <taxon>Protoparvovirus</taxon>
        <taxon>Protoparvovirus rodent1</taxon>
    </lineage>
</organism>
<keyword evidence="13" id="KW-1160">Virus entry into host cell</keyword>
<dbReference type="GO" id="GO:0005198">
    <property type="term" value="F:structural molecule activity"/>
    <property type="evidence" value="ECO:0007669"/>
    <property type="project" value="InterPro"/>
</dbReference>
<feature type="compositionally biased region" description="Polar residues" evidence="15">
    <location>
        <begin position="97"/>
        <end position="107"/>
    </location>
</feature>
<feature type="compositionally biased region" description="Gly residues" evidence="15">
    <location>
        <begin position="168"/>
        <end position="184"/>
    </location>
</feature>
<keyword evidence="11" id="KW-0946">Virion</keyword>
<proteinExistence type="inferred from homology"/>
<dbReference type="GO" id="GO:0019062">
    <property type="term" value="P:virion attachment to host cell"/>
    <property type="evidence" value="ECO:0007669"/>
    <property type="project" value="UniProtKB-KW"/>
</dbReference>
<keyword evidence="7" id="KW-0945">Host-virus interaction</keyword>
<evidence type="ECO:0000313" key="19">
    <source>
        <dbReference type="Proteomes" id="UP000100475"/>
    </source>
</evidence>
<evidence type="ECO:0000259" key="17">
    <source>
        <dbReference type="Pfam" id="PF08398"/>
    </source>
</evidence>
<evidence type="ECO:0000313" key="18">
    <source>
        <dbReference type="EMBL" id="ABB01354.1"/>
    </source>
</evidence>
<keyword evidence="4" id="KW-1140">T=1 icosahedral capsid protein</keyword>
<keyword evidence="10" id="KW-1161">Viral attachment to host cell</keyword>
<reference evidence="18 19" key="1">
    <citation type="journal article" date="2006" name="J. Gen. Virol.">
        <title>Identification of novel murine parvovirus strains by epidemiological analysis of naturally infected mice.</title>
        <authorList>
            <person name="Besselsen D.G."/>
            <person name="Romero M.J."/>
            <person name="Wagner A.M."/>
            <person name="Henderson K.S."/>
            <person name="Livingston R.S."/>
        </authorList>
    </citation>
    <scope>NUCLEOTIDE SEQUENCE [LARGE SCALE GENOMIC DNA]</scope>
    <source>
        <strain evidence="18">M</strain>
    </source>
</reference>
<keyword evidence="6" id="KW-1165">Clathrin-mediated endocytosis of virus by host</keyword>
<name>Q1AE16_MUMIV</name>
<feature type="region of interest" description="Disordered" evidence="15">
    <location>
        <begin position="130"/>
        <end position="185"/>
    </location>
</feature>
<evidence type="ECO:0000256" key="1">
    <source>
        <dbReference type="ARBA" id="ARBA00004328"/>
    </source>
</evidence>
<evidence type="ECO:0000256" key="12">
    <source>
        <dbReference type="ARBA" id="ARBA00022890"/>
    </source>
</evidence>
<keyword evidence="8" id="KW-1162">Viral penetration into host cytoplasm</keyword>
<keyword evidence="12" id="KW-1164">Virus endocytosis by host</keyword>
<evidence type="ECO:0000256" key="14">
    <source>
        <dbReference type="ARBA" id="ARBA00030227"/>
    </source>
</evidence>
<evidence type="ECO:0000259" key="16">
    <source>
        <dbReference type="Pfam" id="PF00740"/>
    </source>
</evidence>
<organismHost>
    <name type="scientific">Mus musculus</name>
    <name type="common">Mouse</name>
    <dbReference type="NCBI Taxonomy" id="10090"/>
</organismHost>
<sequence>MAPPAKRAKRGWVPPGYKYLGPGNSLDQGEPTNPSDAAAKEHDEAYEQYIKSGKNPYLYFSAADQRFIDQTKDAKDWGGKVGHYFFRTKRAFAPKLSTDSEPGTSGVSKAGKRTRPPAYIFINQARAKKKLTSSAAQQSSQTMSDGTSQPDGENAVHSAARVERAADGPGGSGGGGSGGGGVGVSTGSYDNQTHYRFLGDGWVEITALATRLVHLNMPKSENYCRIKVHNTTDTNIKGNMAKDDAHEQIWTPWSLVDANAWGVWLQPSDWQYICNTMSQLNLVSLDQEIFNVVLKTVTEQDSGGQALKIYNNDLTACMMVAVDSNNILPYTPAANSMETLGFYPWKPTIASPYRYYFCVDRDLSVTYENQEGAIEHNVMGTPKGMNSQFITIENTQQITLLRTGDEFATGTYYFDTNPIKLTHTWQTNRQLGQPPLLSTFPETDTDAGTLTAQGSRHGTTQMGVNWVSEAIRTRPAQVGFCQPHNDFEASRAGPFAVPKVPTEVTQALDREANGSIRYSYGKQHGENWASHGPAPERYTWDETSFGAGRDTSDGFIQSAPLVVPPPLNGILTNANPIGTKNDIHFSNVFNSYGPLTAFSHPSPIYPQGQIWDKELDLEHKPRLHITAPFVCKNNAPGQMLVRLGPNLTDQYDPNGATLSRIVTYGTFFWKGKLTMRAKLRTNTTWNPVYQVSAEDNGNSYMSVTKWLPTATGNMQSVPLITRPVARNTY</sequence>
<keyword evidence="9" id="KW-1173">Viral penetration via permeabilization of host membrane</keyword>
<evidence type="ECO:0000256" key="3">
    <source>
        <dbReference type="ARBA" id="ARBA00018984"/>
    </source>
</evidence>
<dbReference type="InterPro" id="IPR013607">
    <property type="entry name" value="Phospholipase_A2-like"/>
</dbReference>
<dbReference type="GO" id="GO:0075512">
    <property type="term" value="P:clathrin-dependent endocytosis of virus by host cell"/>
    <property type="evidence" value="ECO:0007669"/>
    <property type="project" value="UniProtKB-KW"/>
</dbReference>
<evidence type="ECO:0000256" key="4">
    <source>
        <dbReference type="ARBA" id="ARBA00022431"/>
    </source>
</evidence>
<feature type="compositionally biased region" description="Polar residues" evidence="15">
    <location>
        <begin position="25"/>
        <end position="35"/>
    </location>
</feature>